<feature type="transmembrane region" description="Helical" evidence="6">
    <location>
        <begin position="12"/>
        <end position="30"/>
    </location>
</feature>
<proteinExistence type="predicted"/>
<evidence type="ECO:0000256" key="3">
    <source>
        <dbReference type="ARBA" id="ARBA00022692"/>
    </source>
</evidence>
<evidence type="ECO:0000256" key="4">
    <source>
        <dbReference type="ARBA" id="ARBA00022989"/>
    </source>
</evidence>
<evidence type="ECO:0000256" key="2">
    <source>
        <dbReference type="ARBA" id="ARBA00022475"/>
    </source>
</evidence>
<reference evidence="8" key="1">
    <citation type="submission" date="2022-03" db="EMBL/GenBank/DDBJ databases">
        <title>Identification of a novel bacterium isolated from mangrove sediments.</title>
        <authorList>
            <person name="Pan X."/>
        </authorList>
    </citation>
    <scope>NUCLEOTIDE SEQUENCE</scope>
    <source>
        <strain evidence="8">B2637</strain>
    </source>
</reference>
<accession>A0ABT0AH02</accession>
<evidence type="ECO:0000256" key="5">
    <source>
        <dbReference type="ARBA" id="ARBA00023136"/>
    </source>
</evidence>
<keyword evidence="5 6" id="KW-0472">Membrane</keyword>
<dbReference type="PANTHER" id="PTHR42709">
    <property type="entry name" value="ALKALINE PHOSPHATASE LIKE PROTEIN"/>
    <property type="match status" value="1"/>
</dbReference>
<comment type="subcellular location">
    <subcellularLocation>
        <location evidence="1">Cell membrane</location>
        <topology evidence="1">Multi-pass membrane protein</topology>
    </subcellularLocation>
</comment>
<dbReference type="Pfam" id="PF09335">
    <property type="entry name" value="VTT_dom"/>
    <property type="match status" value="1"/>
</dbReference>
<keyword evidence="9" id="KW-1185">Reference proteome</keyword>
<sequence>MADWIRDFVAEGGYPAIALLMFLENVFPPIPSEIIMPLAGAEAANGKLAIVGVVLAGSIGSLAGALLWYALARWLGGERLKAWSAKHGRWTTLSVEDIEWAERLFRKFGTPLVFGGRLVPTVRTLVAIPAGIFAMPLVRFVPLTLAGTLFWEGGLAYAGYALGEEYRQVQDYLNPATTAILLCLLGYYIYRLVTFKH</sequence>
<feature type="transmembrane region" description="Helical" evidence="6">
    <location>
        <begin position="140"/>
        <end position="160"/>
    </location>
</feature>
<keyword evidence="2" id="KW-1003">Cell membrane</keyword>
<gene>
    <name evidence="8" type="ORF">MTR65_17345</name>
</gene>
<evidence type="ECO:0000313" key="9">
    <source>
        <dbReference type="Proteomes" id="UP001162802"/>
    </source>
</evidence>
<evidence type="ECO:0000259" key="7">
    <source>
        <dbReference type="Pfam" id="PF09335"/>
    </source>
</evidence>
<dbReference type="Proteomes" id="UP001162802">
    <property type="component" value="Unassembled WGS sequence"/>
</dbReference>
<comment type="caution">
    <text evidence="8">The sequence shown here is derived from an EMBL/GenBank/DDBJ whole genome shotgun (WGS) entry which is preliminary data.</text>
</comment>
<evidence type="ECO:0000256" key="6">
    <source>
        <dbReference type="SAM" id="Phobius"/>
    </source>
</evidence>
<organism evidence="8 9">
    <name type="scientific">Novosphingobium mangrovi</name>
    <name type="common">ex Hu et al. 2023</name>
    <dbReference type="NCBI Taxonomy" id="2930094"/>
    <lineage>
        <taxon>Bacteria</taxon>
        <taxon>Pseudomonadati</taxon>
        <taxon>Pseudomonadota</taxon>
        <taxon>Alphaproteobacteria</taxon>
        <taxon>Sphingomonadales</taxon>
        <taxon>Sphingomonadaceae</taxon>
        <taxon>Novosphingobium</taxon>
    </lineage>
</organism>
<feature type="transmembrane region" description="Helical" evidence="6">
    <location>
        <begin position="50"/>
        <end position="71"/>
    </location>
</feature>
<feature type="transmembrane region" description="Helical" evidence="6">
    <location>
        <begin position="172"/>
        <end position="190"/>
    </location>
</feature>
<protein>
    <submittedName>
        <fullName evidence="8">DedA family protein</fullName>
    </submittedName>
</protein>
<evidence type="ECO:0000256" key="1">
    <source>
        <dbReference type="ARBA" id="ARBA00004651"/>
    </source>
</evidence>
<dbReference type="RefSeq" id="WP_243802435.1">
    <property type="nucleotide sequence ID" value="NZ_JALHAT010000041.1"/>
</dbReference>
<keyword evidence="4 6" id="KW-1133">Transmembrane helix</keyword>
<keyword evidence="3 6" id="KW-0812">Transmembrane</keyword>
<evidence type="ECO:0000313" key="8">
    <source>
        <dbReference type="EMBL" id="MCJ1962462.1"/>
    </source>
</evidence>
<dbReference type="InterPro" id="IPR032816">
    <property type="entry name" value="VTT_dom"/>
</dbReference>
<name>A0ABT0AH02_9SPHN</name>
<dbReference type="EMBL" id="JALHAT010000041">
    <property type="protein sequence ID" value="MCJ1962462.1"/>
    <property type="molecule type" value="Genomic_DNA"/>
</dbReference>
<dbReference type="PANTHER" id="PTHR42709:SF6">
    <property type="entry name" value="UNDECAPRENYL PHOSPHATE TRANSPORTER A"/>
    <property type="match status" value="1"/>
</dbReference>
<dbReference type="InterPro" id="IPR051311">
    <property type="entry name" value="DedA_domain"/>
</dbReference>
<feature type="domain" description="VTT" evidence="7">
    <location>
        <begin position="30"/>
        <end position="160"/>
    </location>
</feature>